<reference evidence="1 2" key="1">
    <citation type="submission" date="2024-11" db="EMBL/GenBank/DDBJ databases">
        <title>A near-complete genome assembly of Cinchona calisaya.</title>
        <authorList>
            <person name="Lian D.C."/>
            <person name="Zhao X.W."/>
            <person name="Wei L."/>
        </authorList>
    </citation>
    <scope>NUCLEOTIDE SEQUENCE [LARGE SCALE GENOMIC DNA]</scope>
    <source>
        <tissue evidence="1">Nenye</tissue>
    </source>
</reference>
<sequence length="86" mass="9403">MLSMVPSIRSTDMDDQSVDLGIDILKGEEAGWGGVVIENNVVKLDSRIWWNIDSGKLNYYLKMGEEAGCDGGVIEDNGVILVSIQE</sequence>
<name>A0ABD2YCM3_9GENT</name>
<proteinExistence type="predicted"/>
<keyword evidence="2" id="KW-1185">Reference proteome</keyword>
<comment type="caution">
    <text evidence="1">The sequence shown here is derived from an EMBL/GenBank/DDBJ whole genome shotgun (WGS) entry which is preliminary data.</text>
</comment>
<evidence type="ECO:0000313" key="1">
    <source>
        <dbReference type="EMBL" id="KAL3504446.1"/>
    </source>
</evidence>
<protein>
    <submittedName>
        <fullName evidence="1">Uncharacterized protein</fullName>
    </submittedName>
</protein>
<dbReference type="Proteomes" id="UP001630127">
    <property type="component" value="Unassembled WGS sequence"/>
</dbReference>
<gene>
    <name evidence="1" type="ORF">ACH5RR_034287</name>
</gene>
<dbReference type="AlphaFoldDB" id="A0ABD2YCM3"/>
<evidence type="ECO:0000313" key="2">
    <source>
        <dbReference type="Proteomes" id="UP001630127"/>
    </source>
</evidence>
<organism evidence="1 2">
    <name type="scientific">Cinchona calisaya</name>
    <dbReference type="NCBI Taxonomy" id="153742"/>
    <lineage>
        <taxon>Eukaryota</taxon>
        <taxon>Viridiplantae</taxon>
        <taxon>Streptophyta</taxon>
        <taxon>Embryophyta</taxon>
        <taxon>Tracheophyta</taxon>
        <taxon>Spermatophyta</taxon>
        <taxon>Magnoliopsida</taxon>
        <taxon>eudicotyledons</taxon>
        <taxon>Gunneridae</taxon>
        <taxon>Pentapetalae</taxon>
        <taxon>asterids</taxon>
        <taxon>lamiids</taxon>
        <taxon>Gentianales</taxon>
        <taxon>Rubiaceae</taxon>
        <taxon>Cinchonoideae</taxon>
        <taxon>Cinchoneae</taxon>
        <taxon>Cinchona</taxon>
    </lineage>
</organism>
<dbReference type="EMBL" id="JBJUIK010000014">
    <property type="protein sequence ID" value="KAL3504446.1"/>
    <property type="molecule type" value="Genomic_DNA"/>
</dbReference>
<accession>A0ABD2YCM3</accession>